<dbReference type="EMBL" id="SDMP01000012">
    <property type="protein sequence ID" value="RYR27181.1"/>
    <property type="molecule type" value="Genomic_DNA"/>
</dbReference>
<accession>A0A445AL56</accession>
<keyword evidence="2" id="KW-1185">Reference proteome</keyword>
<evidence type="ECO:0000313" key="2">
    <source>
        <dbReference type="Proteomes" id="UP000289738"/>
    </source>
</evidence>
<reference evidence="1 2" key="1">
    <citation type="submission" date="2019-01" db="EMBL/GenBank/DDBJ databases">
        <title>Sequencing of cultivated peanut Arachis hypogaea provides insights into genome evolution and oil improvement.</title>
        <authorList>
            <person name="Chen X."/>
        </authorList>
    </citation>
    <scope>NUCLEOTIDE SEQUENCE [LARGE SCALE GENOMIC DNA]</scope>
    <source>
        <strain evidence="2">cv. Fuhuasheng</strain>
        <tissue evidence="1">Leaves</tissue>
    </source>
</reference>
<name>A0A445AL56_ARAHY</name>
<gene>
    <name evidence="1" type="ORF">Ahy_B02g061518</name>
</gene>
<protein>
    <submittedName>
        <fullName evidence="1">Uncharacterized protein</fullName>
    </submittedName>
</protein>
<evidence type="ECO:0000313" key="1">
    <source>
        <dbReference type="EMBL" id="RYR27181.1"/>
    </source>
</evidence>
<dbReference type="AlphaFoldDB" id="A0A445AL56"/>
<organism evidence="1 2">
    <name type="scientific">Arachis hypogaea</name>
    <name type="common">Peanut</name>
    <dbReference type="NCBI Taxonomy" id="3818"/>
    <lineage>
        <taxon>Eukaryota</taxon>
        <taxon>Viridiplantae</taxon>
        <taxon>Streptophyta</taxon>
        <taxon>Embryophyta</taxon>
        <taxon>Tracheophyta</taxon>
        <taxon>Spermatophyta</taxon>
        <taxon>Magnoliopsida</taxon>
        <taxon>eudicotyledons</taxon>
        <taxon>Gunneridae</taxon>
        <taxon>Pentapetalae</taxon>
        <taxon>rosids</taxon>
        <taxon>fabids</taxon>
        <taxon>Fabales</taxon>
        <taxon>Fabaceae</taxon>
        <taxon>Papilionoideae</taxon>
        <taxon>50 kb inversion clade</taxon>
        <taxon>dalbergioids sensu lato</taxon>
        <taxon>Dalbergieae</taxon>
        <taxon>Pterocarpus clade</taxon>
        <taxon>Arachis</taxon>
    </lineage>
</organism>
<comment type="caution">
    <text evidence="1">The sequence shown here is derived from an EMBL/GenBank/DDBJ whole genome shotgun (WGS) entry which is preliminary data.</text>
</comment>
<proteinExistence type="predicted"/>
<sequence>MDAAAPDCTSFGMLTTTWPSGRYSTIGWVDDSNRCWMMFIMGGTSGWASSDRRHSNLTKRANRVSTRSSKYTGDSATFMKTKARLSKSLDREATLAEKFKNTHTLKENKARFADQQSQDHYRPRLNNLWCLSKVGRTLSMDLRPQSSTPTRFGVRPPQPRTKTVYTRWDRSLLAASAPRR</sequence>
<dbReference type="Proteomes" id="UP000289738">
    <property type="component" value="Chromosome B02"/>
</dbReference>